<dbReference type="Gene3D" id="2.30.250.10">
    <property type="entry name" value="Aminopeptidase i, Domain 2"/>
    <property type="match status" value="1"/>
</dbReference>
<keyword evidence="7 9" id="KW-0862">Zinc</keyword>
<dbReference type="Gene3D" id="3.40.630.10">
    <property type="entry name" value="Zn peptidases"/>
    <property type="match status" value="1"/>
</dbReference>
<dbReference type="AlphaFoldDB" id="A0A9D2ELI6"/>
<evidence type="ECO:0000256" key="9">
    <source>
        <dbReference type="RuleBase" id="RU004386"/>
    </source>
</evidence>
<dbReference type="GO" id="GO:0008270">
    <property type="term" value="F:zinc ion binding"/>
    <property type="evidence" value="ECO:0007669"/>
    <property type="project" value="InterPro"/>
</dbReference>
<keyword evidence="6 9" id="KW-0378">Hydrolase</keyword>
<dbReference type="NCBIfam" id="NF002759">
    <property type="entry name" value="PRK02813.1"/>
    <property type="match status" value="1"/>
</dbReference>
<gene>
    <name evidence="11" type="ORF">H9968_08400</name>
</gene>
<dbReference type="GO" id="GO:0004177">
    <property type="term" value="F:aminopeptidase activity"/>
    <property type="evidence" value="ECO:0007669"/>
    <property type="project" value="UniProtKB-KW"/>
</dbReference>
<dbReference type="EC" id="3.4.11.-" evidence="10"/>
<evidence type="ECO:0000256" key="4">
    <source>
        <dbReference type="ARBA" id="ARBA00022670"/>
    </source>
</evidence>
<comment type="caution">
    <text evidence="11">The sequence shown here is derived from an EMBL/GenBank/DDBJ whole genome shotgun (WGS) entry which is preliminary data.</text>
</comment>
<dbReference type="GO" id="GO:0006508">
    <property type="term" value="P:proteolysis"/>
    <property type="evidence" value="ECO:0007669"/>
    <property type="project" value="UniProtKB-KW"/>
</dbReference>
<evidence type="ECO:0000313" key="11">
    <source>
        <dbReference type="EMBL" id="HIZ39929.1"/>
    </source>
</evidence>
<sequence length="424" mass="46629">MDTLFDCLKRGTAPERVVAFAREYLAGEGFEELYYDRLFAPKLGGRYFITPFPDVLFAFTMGRKRAYIQPVRMAFAHVDQPCFKVKARPEFRSMESDMLNVEVYGGMMDHTWFDRPLGLAGTVALKGEDVFKPELVTYDSERPVAIIPGIAIHMQRDANSGWKIDRQKELMPVTGLSGAAWTEGAFAQFLAGELDVDESEILSYDLNLYNFDEPQLVGITEELVSSPRLDNLASVSALLEALVEGERSNGINLIGLFNHEEVGSFTRSGADSELLGGVLAGIFRTLGCDKEMYRASMAGSVYLSVDGAHGAHPNYPDRCDTTTRAYVGKGVAIKASGTFKYATDAAVQAILLGLSEKYDVPLQIINDRNNIRGGSTLGPMVGSHIPMRGCDIGVPMWAMHSARETMALSDYEALCQLVTAFFVD</sequence>
<evidence type="ECO:0000256" key="10">
    <source>
        <dbReference type="RuleBase" id="RU004387"/>
    </source>
</evidence>
<dbReference type="Pfam" id="PF02127">
    <property type="entry name" value="Peptidase_M18"/>
    <property type="match status" value="1"/>
</dbReference>
<dbReference type="EMBL" id="DXBR01000075">
    <property type="protein sequence ID" value="HIZ39929.1"/>
    <property type="molecule type" value="Genomic_DNA"/>
</dbReference>
<evidence type="ECO:0000313" key="12">
    <source>
        <dbReference type="Proteomes" id="UP000824049"/>
    </source>
</evidence>
<protein>
    <recommendedName>
        <fullName evidence="10">M18 family aminopeptidase</fullName>
        <ecNumber evidence="10">3.4.11.-</ecNumber>
    </recommendedName>
</protein>
<evidence type="ECO:0000256" key="7">
    <source>
        <dbReference type="ARBA" id="ARBA00022833"/>
    </source>
</evidence>
<keyword evidence="4 9" id="KW-0645">Protease</keyword>
<keyword evidence="8 9" id="KW-0482">Metalloprotease</keyword>
<evidence type="ECO:0000256" key="5">
    <source>
        <dbReference type="ARBA" id="ARBA00022723"/>
    </source>
</evidence>
<dbReference type="PANTHER" id="PTHR28570">
    <property type="entry name" value="ASPARTYL AMINOPEPTIDASE"/>
    <property type="match status" value="1"/>
</dbReference>
<name>A0A9D2ELI6_9FIRM</name>
<dbReference type="GO" id="GO:0008237">
    <property type="term" value="F:metallopeptidase activity"/>
    <property type="evidence" value="ECO:0007669"/>
    <property type="project" value="UniProtKB-KW"/>
</dbReference>
<accession>A0A9D2ELI6</accession>
<keyword evidence="5 9" id="KW-0479">Metal-binding</keyword>
<dbReference type="GO" id="GO:0005737">
    <property type="term" value="C:cytoplasm"/>
    <property type="evidence" value="ECO:0007669"/>
    <property type="project" value="UniProtKB-ARBA"/>
</dbReference>
<evidence type="ECO:0000256" key="8">
    <source>
        <dbReference type="ARBA" id="ARBA00023049"/>
    </source>
</evidence>
<dbReference type="Proteomes" id="UP000824049">
    <property type="component" value="Unassembled WGS sequence"/>
</dbReference>
<organism evidence="11 12">
    <name type="scientific">Candidatus Anaerobutyricum stercoris</name>
    <dbReference type="NCBI Taxonomy" id="2838457"/>
    <lineage>
        <taxon>Bacteria</taxon>
        <taxon>Bacillati</taxon>
        <taxon>Bacillota</taxon>
        <taxon>Clostridia</taxon>
        <taxon>Lachnospirales</taxon>
        <taxon>Lachnospiraceae</taxon>
        <taxon>Anaerobutyricum</taxon>
    </lineage>
</organism>
<dbReference type="InterPro" id="IPR001948">
    <property type="entry name" value="Peptidase_M18"/>
</dbReference>
<dbReference type="PRINTS" id="PR00932">
    <property type="entry name" value="AMINO1PTASE"/>
</dbReference>
<evidence type="ECO:0000256" key="1">
    <source>
        <dbReference type="ARBA" id="ARBA00001947"/>
    </source>
</evidence>
<proteinExistence type="inferred from homology"/>
<evidence type="ECO:0000256" key="6">
    <source>
        <dbReference type="ARBA" id="ARBA00022801"/>
    </source>
</evidence>
<keyword evidence="3 9" id="KW-0031">Aminopeptidase</keyword>
<dbReference type="SUPFAM" id="SSF101821">
    <property type="entry name" value="Aminopeptidase/glucanase lid domain"/>
    <property type="match status" value="1"/>
</dbReference>
<reference evidence="11" key="1">
    <citation type="journal article" date="2021" name="PeerJ">
        <title>Extensive microbial diversity within the chicken gut microbiome revealed by metagenomics and culture.</title>
        <authorList>
            <person name="Gilroy R."/>
            <person name="Ravi A."/>
            <person name="Getino M."/>
            <person name="Pursley I."/>
            <person name="Horton D.L."/>
            <person name="Alikhan N.F."/>
            <person name="Baker D."/>
            <person name="Gharbi K."/>
            <person name="Hall N."/>
            <person name="Watson M."/>
            <person name="Adriaenssens E.M."/>
            <person name="Foster-Nyarko E."/>
            <person name="Jarju S."/>
            <person name="Secka A."/>
            <person name="Antonio M."/>
            <person name="Oren A."/>
            <person name="Chaudhuri R.R."/>
            <person name="La Ragione R."/>
            <person name="Hildebrand F."/>
            <person name="Pallen M.J."/>
        </authorList>
    </citation>
    <scope>NUCLEOTIDE SEQUENCE</scope>
    <source>
        <strain evidence="11">CHK179-28034</strain>
    </source>
</reference>
<comment type="similarity">
    <text evidence="2 9">Belongs to the peptidase M18 family.</text>
</comment>
<reference evidence="11" key="2">
    <citation type="submission" date="2021-04" db="EMBL/GenBank/DDBJ databases">
        <authorList>
            <person name="Gilroy R."/>
        </authorList>
    </citation>
    <scope>NUCLEOTIDE SEQUENCE</scope>
    <source>
        <strain evidence="11">CHK179-28034</strain>
    </source>
</reference>
<evidence type="ECO:0000256" key="2">
    <source>
        <dbReference type="ARBA" id="ARBA00008290"/>
    </source>
</evidence>
<dbReference type="PANTHER" id="PTHR28570:SF3">
    <property type="entry name" value="ASPARTYL AMINOPEPTIDASE"/>
    <property type="match status" value="1"/>
</dbReference>
<comment type="cofactor">
    <cofactor evidence="1 10">
        <name>Zn(2+)</name>
        <dbReference type="ChEBI" id="CHEBI:29105"/>
    </cofactor>
</comment>
<dbReference type="SUPFAM" id="SSF53187">
    <property type="entry name" value="Zn-dependent exopeptidases"/>
    <property type="match status" value="1"/>
</dbReference>
<evidence type="ECO:0000256" key="3">
    <source>
        <dbReference type="ARBA" id="ARBA00022438"/>
    </source>
</evidence>
<dbReference type="InterPro" id="IPR023358">
    <property type="entry name" value="Peptidase_M18_dom2"/>
</dbReference>